<dbReference type="Proteomes" id="UP000430508">
    <property type="component" value="Chromosome"/>
</dbReference>
<proteinExistence type="inferred from homology"/>
<gene>
    <name evidence="10" type="ORF">GQ588_03075</name>
</gene>
<evidence type="ECO:0000256" key="8">
    <source>
        <dbReference type="SAM" id="Phobius"/>
    </source>
</evidence>
<dbReference type="NCBIfam" id="TIGR00711">
    <property type="entry name" value="efflux_EmrB"/>
    <property type="match status" value="1"/>
</dbReference>
<organism evidence="10 11">
    <name type="scientific">Dehalobacter restrictus</name>
    <dbReference type="NCBI Taxonomy" id="55583"/>
    <lineage>
        <taxon>Bacteria</taxon>
        <taxon>Bacillati</taxon>
        <taxon>Bacillota</taxon>
        <taxon>Clostridia</taxon>
        <taxon>Eubacteriales</taxon>
        <taxon>Desulfitobacteriaceae</taxon>
        <taxon>Dehalobacter</taxon>
    </lineage>
</organism>
<feature type="transmembrane region" description="Helical" evidence="8">
    <location>
        <begin position="53"/>
        <end position="73"/>
    </location>
</feature>
<dbReference type="AlphaFoldDB" id="A0A857DEL5"/>
<feature type="transmembrane region" description="Helical" evidence="8">
    <location>
        <begin position="335"/>
        <end position="353"/>
    </location>
</feature>
<evidence type="ECO:0000256" key="5">
    <source>
        <dbReference type="ARBA" id="ARBA00022692"/>
    </source>
</evidence>
<dbReference type="PROSITE" id="PS50850">
    <property type="entry name" value="MFS"/>
    <property type="match status" value="1"/>
</dbReference>
<feature type="transmembrane region" description="Helical" evidence="8">
    <location>
        <begin position="110"/>
        <end position="131"/>
    </location>
</feature>
<dbReference type="Gene3D" id="1.20.1720.10">
    <property type="entry name" value="Multidrug resistance protein D"/>
    <property type="match status" value="1"/>
</dbReference>
<dbReference type="CDD" id="cd17321">
    <property type="entry name" value="MFS_MMR_MDR_like"/>
    <property type="match status" value="1"/>
</dbReference>
<feature type="transmembrane region" description="Helical" evidence="8">
    <location>
        <begin position="19"/>
        <end position="41"/>
    </location>
</feature>
<accession>A0A857DEL5</accession>
<evidence type="ECO:0000256" key="3">
    <source>
        <dbReference type="ARBA" id="ARBA00022448"/>
    </source>
</evidence>
<dbReference type="InterPro" id="IPR036259">
    <property type="entry name" value="MFS_trans_sf"/>
</dbReference>
<dbReference type="Pfam" id="PF07690">
    <property type="entry name" value="MFS_1"/>
    <property type="match status" value="2"/>
</dbReference>
<sequence>MNVHHDHARDDSKMVKRTLLFIATAGSFLTPFMISSINIALPAIQKEFAADAVVLSWIATSFLLSSAVFLLPIGKLADILGRTRLYKWGIISFTAFTLISGFVPNIELLIVMRVLQGISASMIATAGMALITSAFPPQERGKALGFNVSAIYVGLAVGPFLGGFLTEHWGWRSIFLVLVPLGVLITVLTITYVKSDWADAKNDKLDIPGSLIFAVTLIALIYGSSILPDILGIILILFSIVCFVFFVKRQLKIPNPVLEIRLFQNNRVFAFSNVAALINYAGSYSVTFLLSLYLQYVQGMSSEHAGIILIIQPIIQSLISPMAGRLSDEKEPARIASWGMAGTAAGLFLLSFIGPHTSLFLIIAALMVLGLGFALFSSPNTNAVMSSVDNHYYGVASASVSVMRILGQMLSMATATLLISIFVGKNQITPEYYPQFTQSIHLAFLISACLCAVGIFFSFSRGKIHVNNNQA</sequence>
<evidence type="ECO:0000256" key="6">
    <source>
        <dbReference type="ARBA" id="ARBA00022989"/>
    </source>
</evidence>
<evidence type="ECO:0000256" key="2">
    <source>
        <dbReference type="ARBA" id="ARBA00008537"/>
    </source>
</evidence>
<evidence type="ECO:0000256" key="1">
    <source>
        <dbReference type="ARBA" id="ARBA00004651"/>
    </source>
</evidence>
<feature type="transmembrane region" description="Helical" evidence="8">
    <location>
        <begin position="230"/>
        <end position="247"/>
    </location>
</feature>
<reference evidence="10 11" key="1">
    <citation type="submission" date="2019-12" db="EMBL/GenBank/DDBJ databases">
        <title>Sequence classification of anaerobic respiratory reductive dehalogenases: First we see many, then we see few.</title>
        <authorList>
            <person name="Molenda O."/>
            <person name="Puentes Jacome L.A."/>
            <person name="Cao X."/>
            <person name="Nesbo C.L."/>
            <person name="Tang S."/>
            <person name="Morson N."/>
            <person name="Patron J."/>
            <person name="Lomheim L."/>
            <person name="Wishart D.S."/>
            <person name="Edwards E.A."/>
        </authorList>
    </citation>
    <scope>NUCLEOTIDE SEQUENCE [LARGE SCALE GENOMIC DNA]</scope>
    <source>
        <strain evidence="10 11">12DCA</strain>
    </source>
</reference>
<dbReference type="InterPro" id="IPR011701">
    <property type="entry name" value="MFS"/>
</dbReference>
<feature type="transmembrane region" description="Helical" evidence="8">
    <location>
        <begin position="440"/>
        <end position="459"/>
    </location>
</feature>
<feature type="transmembrane region" description="Helical" evidence="8">
    <location>
        <begin position="268"/>
        <end position="293"/>
    </location>
</feature>
<feature type="transmembrane region" description="Helical" evidence="8">
    <location>
        <begin position="205"/>
        <end position="224"/>
    </location>
</feature>
<feature type="transmembrane region" description="Helical" evidence="8">
    <location>
        <begin position="409"/>
        <end position="428"/>
    </location>
</feature>
<evidence type="ECO:0000313" key="10">
    <source>
        <dbReference type="EMBL" id="QGZ99703.1"/>
    </source>
</evidence>
<evidence type="ECO:0000256" key="4">
    <source>
        <dbReference type="ARBA" id="ARBA00022475"/>
    </source>
</evidence>
<evidence type="ECO:0000256" key="7">
    <source>
        <dbReference type="ARBA" id="ARBA00023136"/>
    </source>
</evidence>
<dbReference type="PANTHER" id="PTHR42718">
    <property type="entry name" value="MAJOR FACILITATOR SUPERFAMILY MULTIDRUG TRANSPORTER MFSC"/>
    <property type="match status" value="1"/>
</dbReference>
<feature type="transmembrane region" description="Helical" evidence="8">
    <location>
        <begin position="171"/>
        <end position="193"/>
    </location>
</feature>
<keyword evidence="7 8" id="KW-0472">Membrane</keyword>
<dbReference type="SUPFAM" id="SSF103473">
    <property type="entry name" value="MFS general substrate transporter"/>
    <property type="match status" value="1"/>
</dbReference>
<comment type="subcellular location">
    <subcellularLocation>
        <location evidence="1">Cell membrane</location>
        <topology evidence="1">Multi-pass membrane protein</topology>
    </subcellularLocation>
</comment>
<dbReference type="InterPro" id="IPR020846">
    <property type="entry name" value="MFS_dom"/>
</dbReference>
<dbReference type="RefSeq" id="WP_019226811.1">
    <property type="nucleotide sequence ID" value="NZ_CP046996.1"/>
</dbReference>
<keyword evidence="4" id="KW-1003">Cell membrane</keyword>
<dbReference type="InterPro" id="IPR004638">
    <property type="entry name" value="EmrB-like"/>
</dbReference>
<feature type="domain" description="Major facilitator superfamily (MFS) profile" evidence="9">
    <location>
        <begin position="19"/>
        <end position="466"/>
    </location>
</feature>
<dbReference type="FunFam" id="1.20.1250.20:FF:000503">
    <property type="entry name" value="Drug resistance transporter, EmrB/QacA subfamily"/>
    <property type="match status" value="1"/>
</dbReference>
<dbReference type="EMBL" id="CP046996">
    <property type="protein sequence ID" value="QGZ99703.1"/>
    <property type="molecule type" value="Genomic_DNA"/>
</dbReference>
<feature type="transmembrane region" description="Helical" evidence="8">
    <location>
        <begin position="305"/>
        <end position="323"/>
    </location>
</feature>
<dbReference type="GO" id="GO:0022857">
    <property type="term" value="F:transmembrane transporter activity"/>
    <property type="evidence" value="ECO:0007669"/>
    <property type="project" value="InterPro"/>
</dbReference>
<keyword evidence="5 8" id="KW-0812">Transmembrane</keyword>
<dbReference type="GO" id="GO:0005886">
    <property type="term" value="C:plasma membrane"/>
    <property type="evidence" value="ECO:0007669"/>
    <property type="project" value="UniProtKB-SubCell"/>
</dbReference>
<keyword evidence="3" id="KW-0813">Transport</keyword>
<feature type="transmembrane region" description="Helical" evidence="8">
    <location>
        <begin position="359"/>
        <end position="376"/>
    </location>
</feature>
<name>A0A857DEL5_9FIRM</name>
<feature type="transmembrane region" description="Helical" evidence="8">
    <location>
        <begin position="143"/>
        <end position="165"/>
    </location>
</feature>
<protein>
    <submittedName>
        <fullName evidence="10">DHA2 family efflux MFS transporter permease subunit</fullName>
    </submittedName>
</protein>
<dbReference type="Gene3D" id="1.20.1250.20">
    <property type="entry name" value="MFS general substrate transporter like domains"/>
    <property type="match status" value="1"/>
</dbReference>
<evidence type="ECO:0000259" key="9">
    <source>
        <dbReference type="PROSITE" id="PS50850"/>
    </source>
</evidence>
<evidence type="ECO:0000313" key="11">
    <source>
        <dbReference type="Proteomes" id="UP000430508"/>
    </source>
</evidence>
<keyword evidence="6 8" id="KW-1133">Transmembrane helix</keyword>
<comment type="similarity">
    <text evidence="2">Belongs to the major facilitator superfamily. EmrB family.</text>
</comment>
<dbReference type="PANTHER" id="PTHR42718:SF9">
    <property type="entry name" value="MAJOR FACILITATOR SUPERFAMILY MULTIDRUG TRANSPORTER MFSC"/>
    <property type="match status" value="1"/>
</dbReference>
<feature type="transmembrane region" description="Helical" evidence="8">
    <location>
        <begin position="85"/>
        <end position="104"/>
    </location>
</feature>